<dbReference type="InterPro" id="IPR011123">
    <property type="entry name" value="Y_Y_Y"/>
</dbReference>
<dbReference type="Gene3D" id="3.30.565.10">
    <property type="entry name" value="Histidine kinase-like ATPase, C-terminal domain"/>
    <property type="match status" value="1"/>
</dbReference>
<dbReference type="InterPro" id="IPR036890">
    <property type="entry name" value="HATPase_C_sf"/>
</dbReference>
<evidence type="ECO:0000256" key="2">
    <source>
        <dbReference type="ARBA" id="ARBA00012438"/>
    </source>
</evidence>
<feature type="domain" description="HTH araC/xylS-type" evidence="12">
    <location>
        <begin position="1218"/>
        <end position="1317"/>
    </location>
</feature>
<dbReference type="InterPro" id="IPR018060">
    <property type="entry name" value="HTH_AraC"/>
</dbReference>
<evidence type="ECO:0000313" key="15">
    <source>
        <dbReference type="EMBL" id="RYT81408.1"/>
    </source>
</evidence>
<dbReference type="GO" id="GO:0000155">
    <property type="term" value="F:phosphorelay sensor kinase activity"/>
    <property type="evidence" value="ECO:0007669"/>
    <property type="project" value="InterPro"/>
</dbReference>
<dbReference type="GO" id="GO:0005524">
    <property type="term" value="F:ATP binding"/>
    <property type="evidence" value="ECO:0007669"/>
    <property type="project" value="UniProtKB-KW"/>
</dbReference>
<gene>
    <name evidence="15" type="ORF">EAJ06_06910</name>
</gene>
<dbReference type="InterPro" id="IPR015943">
    <property type="entry name" value="WD40/YVTN_repeat-like_dom_sf"/>
</dbReference>
<dbReference type="InterPro" id="IPR005467">
    <property type="entry name" value="His_kinase_dom"/>
</dbReference>
<evidence type="ECO:0000256" key="3">
    <source>
        <dbReference type="ARBA" id="ARBA00022553"/>
    </source>
</evidence>
<dbReference type="PROSITE" id="PS50109">
    <property type="entry name" value="HIS_KIN"/>
    <property type="match status" value="1"/>
</dbReference>
<dbReference type="SMART" id="SM00387">
    <property type="entry name" value="HATPase_c"/>
    <property type="match status" value="1"/>
</dbReference>
<dbReference type="SUPFAM" id="SSF52172">
    <property type="entry name" value="CheY-like"/>
    <property type="match status" value="1"/>
</dbReference>
<dbReference type="InterPro" id="IPR009057">
    <property type="entry name" value="Homeodomain-like_sf"/>
</dbReference>
<evidence type="ECO:0000256" key="11">
    <source>
        <dbReference type="PROSITE-ProRule" id="PRU00169"/>
    </source>
</evidence>
<sequence length="1320" mass="150631">MKNRLLILLSFIYSLYCFPLYSQFRNSRGFENIDKGGVLVNCFFQDEFERIWAGTSEGMFLYNGDNLEKHLPHFEKGHHNVTVYSSLKVDDEHYYIGTGAGLYLLDMRANAYAFIYETGSIDIRSMARIDDDRLLLGTMNGLVVFNIRTNHTRRVEDTQQQPVYSLLGVDSSVLYASSNGGFYVYDGKKDTCTFISLPEGKIQSHFIISMALDKKRSSIWMGTESDLLKYDLANHSFECKPSLTNNSFKVILVDSRGEVWLGTDNGLYIYNEETDAQEYYVHSSLDSRSLSNNVVWGLYEGSNGDIWIGTDCGISLYRSKGNFYVQRWEKIVRSEEGNRITAIYRDGRGNFWLGGTNGLVRYDIDKEVSEWYKMKESRHFISHNRIRHIYEDSDHNLWVATDGGVNLFDYERNDFVNFAIMDSTRTRNANWCYSIFEDAEKRLWISAYRGGIFVVDKRKLLSQKSSVYLAEQNYYASAGKFGLLSGRIHQAIPDKEGNVWVSASIDGLNKIIASGEGVEYFAPSQSEKRLSTLDIVDLICDSEGYIWVAGIGTLDRINPSMNAVTSIKNELLVGKSIQSIIEKDNNLWLILSDGILVMDKHTYDMRYLKLDEARYSCAFFDPETQFIWVGGIDQILHFSPDSLLMPSPVKRAVILSSILINDKYVQTGVAYDNNVILKEAPAYTREIVLEPWQNNLSVEFAGASLSEGTKPRYRYRLVDADKDWRLLEANTNRILYSNLRPGDYILQIEQTDSEGLTEYPMYELSISVLHPWYSCIWAKLIYALLIVGLLLWIVNYVRVRNRLRIEHIEKEKAVELSNLKMDFLTDMSHELKTPLSLILEPVNRLMATTKNTQTKAMLQTVHKNATRLSTLVHQIIDFRDIGPEKVELALSQLEIVEFVHSIIAVYQENADTKSVTIELITNLKELYMEVDPLKLESIINNLLSNALKFTSSGGKITVMLDELHTDNDASRLKIEVSDTGMGIEKDDLPYIFDRFYQSKHNQEVNKEGSGIGLSMVRNYVIQHGGEIEVASEIGVGTTFTIILPVIRTQERADSISTEYIQDEGLQQLRILIVEDNVEIARFMADNLKGMHCEIAHNGKSGLEAAQQFMPDIIVADIMMPIMDGVEMSRLLKRNLTTATIPIILLTAKDNKKTELDAYKLGVDAFLSKPFEMDHLVARILQIVKNKSLLVRRAQQADKEELPVQTTEVTESVDEKFLTDITRLIEEHLEDPELNVQKLAELSGLNSKQVYRKLKLLTGNTAVDYIKSIRLKKAAMLLSQKKFTVAEVMYMVGFSTHSYFAKCFMDKYGKTPKVYMDEYMG</sequence>
<dbReference type="OrthoDB" id="1109008at2"/>
<dbReference type="Pfam" id="PF07494">
    <property type="entry name" value="Reg_prop"/>
    <property type="match status" value="4"/>
</dbReference>
<evidence type="ECO:0000256" key="1">
    <source>
        <dbReference type="ARBA" id="ARBA00000085"/>
    </source>
</evidence>
<dbReference type="Gene3D" id="1.10.10.60">
    <property type="entry name" value="Homeodomain-like"/>
    <property type="match status" value="2"/>
</dbReference>
<evidence type="ECO:0000256" key="10">
    <source>
        <dbReference type="ARBA" id="ARBA00023163"/>
    </source>
</evidence>
<dbReference type="InterPro" id="IPR003594">
    <property type="entry name" value="HATPase_dom"/>
</dbReference>
<dbReference type="InterPro" id="IPR011044">
    <property type="entry name" value="Quino_amine_DH_bsu"/>
</dbReference>
<proteinExistence type="predicted"/>
<dbReference type="SMART" id="SM00448">
    <property type="entry name" value="REC"/>
    <property type="match status" value="1"/>
</dbReference>
<dbReference type="CDD" id="cd00082">
    <property type="entry name" value="HisKA"/>
    <property type="match status" value="1"/>
</dbReference>
<dbReference type="EMBL" id="RCXO01000006">
    <property type="protein sequence ID" value="RYT81408.1"/>
    <property type="molecule type" value="Genomic_DNA"/>
</dbReference>
<dbReference type="SMART" id="SM00388">
    <property type="entry name" value="HisKA"/>
    <property type="match status" value="1"/>
</dbReference>
<dbReference type="Proteomes" id="UP000291191">
    <property type="component" value="Unassembled WGS sequence"/>
</dbReference>
<dbReference type="InterPro" id="IPR036097">
    <property type="entry name" value="HisK_dim/P_sf"/>
</dbReference>
<dbReference type="RefSeq" id="WP_130069877.1">
    <property type="nucleotide sequence ID" value="NZ_RCXO01000006.1"/>
</dbReference>
<protein>
    <recommendedName>
        <fullName evidence="2">histidine kinase</fullName>
        <ecNumber evidence="2">2.7.13.3</ecNumber>
    </recommendedName>
</protein>
<comment type="catalytic activity">
    <reaction evidence="1">
        <text>ATP + protein L-histidine = ADP + protein N-phospho-L-histidine.</text>
        <dbReference type="EC" id="2.7.13.3"/>
    </reaction>
</comment>
<evidence type="ECO:0000256" key="7">
    <source>
        <dbReference type="ARBA" id="ARBA00022840"/>
    </source>
</evidence>
<evidence type="ECO:0000259" key="13">
    <source>
        <dbReference type="PROSITE" id="PS50109"/>
    </source>
</evidence>
<keyword evidence="6" id="KW-0418">Kinase</keyword>
<dbReference type="SUPFAM" id="SSF47384">
    <property type="entry name" value="Homodimeric domain of signal transducing histidine kinase"/>
    <property type="match status" value="1"/>
</dbReference>
<keyword evidence="10" id="KW-0804">Transcription</keyword>
<evidence type="ECO:0000256" key="8">
    <source>
        <dbReference type="ARBA" id="ARBA00023012"/>
    </source>
</evidence>
<dbReference type="PROSITE" id="PS50110">
    <property type="entry name" value="RESPONSE_REGULATORY"/>
    <property type="match status" value="1"/>
</dbReference>
<feature type="modified residue" description="4-aspartylphosphate" evidence="11">
    <location>
        <position position="1116"/>
    </location>
</feature>
<dbReference type="Gene3D" id="2.130.10.10">
    <property type="entry name" value="YVTN repeat-like/Quinoprotein amine dehydrogenase"/>
    <property type="match status" value="2"/>
</dbReference>
<evidence type="ECO:0000313" key="16">
    <source>
        <dbReference type="Proteomes" id="UP000291191"/>
    </source>
</evidence>
<feature type="domain" description="Histidine kinase" evidence="13">
    <location>
        <begin position="826"/>
        <end position="1047"/>
    </location>
</feature>
<evidence type="ECO:0000259" key="12">
    <source>
        <dbReference type="PROSITE" id="PS01124"/>
    </source>
</evidence>
<dbReference type="PRINTS" id="PR00344">
    <property type="entry name" value="BCTRLSENSOR"/>
</dbReference>
<accession>A0A4Q5HGZ4</accession>
<keyword evidence="3 11" id="KW-0597">Phosphoprotein</keyword>
<name>A0A4Q5HGZ4_9BACE</name>
<feature type="domain" description="Response regulatory" evidence="14">
    <location>
        <begin position="1069"/>
        <end position="1183"/>
    </location>
</feature>
<dbReference type="GO" id="GO:0043565">
    <property type="term" value="F:sequence-specific DNA binding"/>
    <property type="evidence" value="ECO:0007669"/>
    <property type="project" value="InterPro"/>
</dbReference>
<dbReference type="GO" id="GO:0003700">
    <property type="term" value="F:DNA-binding transcription factor activity"/>
    <property type="evidence" value="ECO:0007669"/>
    <property type="project" value="InterPro"/>
</dbReference>
<dbReference type="PROSITE" id="PS01124">
    <property type="entry name" value="HTH_ARAC_FAMILY_2"/>
    <property type="match status" value="1"/>
</dbReference>
<dbReference type="Gene3D" id="1.10.287.130">
    <property type="match status" value="1"/>
</dbReference>
<keyword evidence="16" id="KW-1185">Reference proteome</keyword>
<dbReference type="InterPro" id="IPR001789">
    <property type="entry name" value="Sig_transdc_resp-reg_receiver"/>
</dbReference>
<dbReference type="CDD" id="cd17574">
    <property type="entry name" value="REC_OmpR"/>
    <property type="match status" value="1"/>
</dbReference>
<dbReference type="SUPFAM" id="SSF55874">
    <property type="entry name" value="ATPase domain of HSP90 chaperone/DNA topoisomerase II/histidine kinase"/>
    <property type="match status" value="1"/>
</dbReference>
<dbReference type="Gene3D" id="2.60.40.10">
    <property type="entry name" value="Immunoglobulins"/>
    <property type="match status" value="1"/>
</dbReference>
<dbReference type="InterPro" id="IPR011006">
    <property type="entry name" value="CheY-like_superfamily"/>
</dbReference>
<dbReference type="Pfam" id="PF12833">
    <property type="entry name" value="HTH_18"/>
    <property type="match status" value="1"/>
</dbReference>
<keyword evidence="5" id="KW-0547">Nucleotide-binding</keyword>
<dbReference type="Pfam" id="PF00512">
    <property type="entry name" value="HisKA"/>
    <property type="match status" value="1"/>
</dbReference>
<dbReference type="CDD" id="cd00075">
    <property type="entry name" value="HATPase"/>
    <property type="match status" value="1"/>
</dbReference>
<dbReference type="Gene3D" id="3.40.50.2300">
    <property type="match status" value="1"/>
</dbReference>
<reference evidence="15 16" key="1">
    <citation type="journal article" date="2019" name="Science, e1252229">
        <title>Invertible promoters mediate bacterial phase variation, antibiotic resistance, and host adaptation in the gut.</title>
        <authorList>
            <person name="Jiang X."/>
            <person name="Hall A.B."/>
            <person name="Arthur T.D."/>
            <person name="Plichta D.R."/>
            <person name="Covington C.T."/>
            <person name="Poyet M."/>
            <person name="Crothers J."/>
            <person name="Moses P.L."/>
            <person name="Tolonen A.C."/>
            <person name="Vlamakis H."/>
            <person name="Alm E.J."/>
            <person name="Xavier R.J."/>
        </authorList>
    </citation>
    <scope>NUCLEOTIDE SEQUENCE [LARGE SCALE GENOMIC DNA]</scope>
    <source>
        <strain evidence="16">bf_0095</strain>
    </source>
</reference>
<evidence type="ECO:0000256" key="4">
    <source>
        <dbReference type="ARBA" id="ARBA00022679"/>
    </source>
</evidence>
<dbReference type="SUPFAM" id="SSF46689">
    <property type="entry name" value="Homeodomain-like"/>
    <property type="match status" value="1"/>
</dbReference>
<dbReference type="InterPro" id="IPR011110">
    <property type="entry name" value="Reg_prop"/>
</dbReference>
<dbReference type="InterPro" id="IPR004358">
    <property type="entry name" value="Sig_transdc_His_kin-like_C"/>
</dbReference>
<dbReference type="PANTHER" id="PTHR43547:SF2">
    <property type="entry name" value="HYBRID SIGNAL TRANSDUCTION HISTIDINE KINASE C"/>
    <property type="match status" value="1"/>
</dbReference>
<dbReference type="SUPFAM" id="SSF50969">
    <property type="entry name" value="YVTN repeat-like/Quinoprotein amine dehydrogenase"/>
    <property type="match status" value="1"/>
</dbReference>
<evidence type="ECO:0000256" key="6">
    <source>
        <dbReference type="ARBA" id="ARBA00022777"/>
    </source>
</evidence>
<organism evidence="15 16">
    <name type="scientific">Bacteroides intestinalis</name>
    <dbReference type="NCBI Taxonomy" id="329854"/>
    <lineage>
        <taxon>Bacteria</taxon>
        <taxon>Pseudomonadati</taxon>
        <taxon>Bacteroidota</taxon>
        <taxon>Bacteroidia</taxon>
        <taxon>Bacteroidales</taxon>
        <taxon>Bacteroidaceae</taxon>
        <taxon>Bacteroides</taxon>
    </lineage>
</organism>
<dbReference type="InterPro" id="IPR013783">
    <property type="entry name" value="Ig-like_fold"/>
</dbReference>
<keyword evidence="8" id="KW-0902">Two-component regulatory system</keyword>
<keyword evidence="4" id="KW-0808">Transferase</keyword>
<dbReference type="Pfam" id="PF07495">
    <property type="entry name" value="Y_Y_Y"/>
    <property type="match status" value="1"/>
</dbReference>
<dbReference type="PANTHER" id="PTHR43547">
    <property type="entry name" value="TWO-COMPONENT HISTIDINE KINASE"/>
    <property type="match status" value="1"/>
</dbReference>
<evidence type="ECO:0000256" key="9">
    <source>
        <dbReference type="ARBA" id="ARBA00023015"/>
    </source>
</evidence>
<comment type="caution">
    <text evidence="15">The sequence shown here is derived from an EMBL/GenBank/DDBJ whole genome shotgun (WGS) entry which is preliminary data.</text>
</comment>
<dbReference type="FunFam" id="3.30.565.10:FF:000037">
    <property type="entry name" value="Hybrid sensor histidine kinase/response regulator"/>
    <property type="match status" value="1"/>
</dbReference>
<evidence type="ECO:0000259" key="14">
    <source>
        <dbReference type="PROSITE" id="PS50110"/>
    </source>
</evidence>
<dbReference type="Pfam" id="PF02518">
    <property type="entry name" value="HATPase_c"/>
    <property type="match status" value="1"/>
</dbReference>
<keyword evidence="7" id="KW-0067">ATP-binding</keyword>
<dbReference type="SMART" id="SM00342">
    <property type="entry name" value="HTH_ARAC"/>
    <property type="match status" value="1"/>
</dbReference>
<dbReference type="InterPro" id="IPR003661">
    <property type="entry name" value="HisK_dim/P_dom"/>
</dbReference>
<dbReference type="EC" id="2.7.13.3" evidence="2"/>
<keyword evidence="9" id="KW-0805">Transcription regulation</keyword>
<evidence type="ECO:0000256" key="5">
    <source>
        <dbReference type="ARBA" id="ARBA00022741"/>
    </source>
</evidence>
<dbReference type="SUPFAM" id="SSF63829">
    <property type="entry name" value="Calcium-dependent phosphotriesterase"/>
    <property type="match status" value="1"/>
</dbReference>
<dbReference type="Pfam" id="PF00072">
    <property type="entry name" value="Response_reg"/>
    <property type="match status" value="1"/>
</dbReference>